<name>N6TU62_DENPD</name>
<evidence type="ECO:0000256" key="4">
    <source>
        <dbReference type="SAM" id="MobiDB-lite"/>
    </source>
</evidence>
<keyword evidence="8" id="KW-1185">Reference proteome</keyword>
<feature type="compositionally biased region" description="Basic and acidic residues" evidence="4">
    <location>
        <begin position="428"/>
        <end position="442"/>
    </location>
</feature>
<evidence type="ECO:0000313" key="8">
    <source>
        <dbReference type="Proteomes" id="UP000019118"/>
    </source>
</evidence>
<dbReference type="OMA" id="VKHKQCQ"/>
<accession>N6TU62</accession>
<reference evidence="6 8" key="1">
    <citation type="journal article" date="2013" name="Genome Biol.">
        <title>Draft genome of the mountain pine beetle, Dendroctonus ponderosae Hopkins, a major forest pest.</title>
        <authorList>
            <person name="Keeling C.I."/>
            <person name="Yuen M.M."/>
            <person name="Liao N.Y."/>
            <person name="Docking T.R."/>
            <person name="Chan S.K."/>
            <person name="Taylor G.A."/>
            <person name="Palmquist D.L."/>
            <person name="Jackman S.D."/>
            <person name="Nguyen A."/>
            <person name="Li M."/>
            <person name="Henderson H."/>
            <person name="Janes J.K."/>
            <person name="Zhao Y."/>
            <person name="Pandoh P."/>
            <person name="Moore R."/>
            <person name="Sperling F.A."/>
            <person name="Huber D.P."/>
            <person name="Birol I."/>
            <person name="Jones S.J."/>
            <person name="Bohlmann J."/>
        </authorList>
    </citation>
    <scope>NUCLEOTIDE SEQUENCE</scope>
</reference>
<feature type="region of interest" description="Disordered" evidence="4">
    <location>
        <begin position="572"/>
        <end position="594"/>
    </location>
</feature>
<gene>
    <name evidence="7" type="primary">109543665</name>
    <name evidence="6" type="ORF">YQE_11365</name>
</gene>
<feature type="compositionally biased region" description="Basic and acidic residues" evidence="4">
    <location>
        <begin position="333"/>
        <end position="355"/>
    </location>
</feature>
<feature type="compositionally biased region" description="Polar residues" evidence="4">
    <location>
        <begin position="298"/>
        <end position="309"/>
    </location>
</feature>
<dbReference type="GO" id="GO:0005930">
    <property type="term" value="C:axoneme"/>
    <property type="evidence" value="ECO:0007669"/>
    <property type="project" value="TreeGrafter"/>
</dbReference>
<evidence type="ECO:0000259" key="5">
    <source>
        <dbReference type="Pfam" id="PF15619"/>
    </source>
</evidence>
<reference evidence="7" key="2">
    <citation type="submission" date="2024-08" db="UniProtKB">
        <authorList>
            <consortium name="EnsemblMetazoa"/>
        </authorList>
    </citation>
    <scope>IDENTIFICATION</scope>
</reference>
<dbReference type="OrthoDB" id="2123794at2759"/>
<dbReference type="EMBL" id="KB741248">
    <property type="protein sequence ID" value="ENN71931.1"/>
    <property type="molecule type" value="Genomic_DNA"/>
</dbReference>
<comment type="similarity">
    <text evidence="1">Belongs to the LCA5 family.</text>
</comment>
<dbReference type="HOGENOM" id="CLU_431661_0_0_1"/>
<evidence type="ECO:0000256" key="2">
    <source>
        <dbReference type="ARBA" id="ARBA00023054"/>
    </source>
</evidence>
<dbReference type="AlphaFoldDB" id="N6TU62"/>
<dbReference type="InterPro" id="IPR026188">
    <property type="entry name" value="Lebercilin-like"/>
</dbReference>
<evidence type="ECO:0000313" key="6">
    <source>
        <dbReference type="EMBL" id="ENN71931.1"/>
    </source>
</evidence>
<protein>
    <recommendedName>
        <fullName evidence="5">Lebercilin domain-containing protein</fullName>
    </recommendedName>
</protein>
<dbReference type="Proteomes" id="UP000019118">
    <property type="component" value="Unassembled WGS sequence"/>
</dbReference>
<dbReference type="GO" id="GO:0042073">
    <property type="term" value="P:intraciliary transport"/>
    <property type="evidence" value="ECO:0007669"/>
    <property type="project" value="TreeGrafter"/>
</dbReference>
<evidence type="ECO:0000256" key="1">
    <source>
        <dbReference type="ARBA" id="ARBA00010229"/>
    </source>
</evidence>
<feature type="non-terminal residue" evidence="6">
    <location>
        <position position="1"/>
    </location>
</feature>
<dbReference type="EnsemblMetazoa" id="XM_019913486.1">
    <property type="protein sequence ID" value="XP_019769045.1"/>
    <property type="gene ID" value="LOC109543665"/>
</dbReference>
<feature type="region of interest" description="Disordered" evidence="4">
    <location>
        <begin position="295"/>
        <end position="381"/>
    </location>
</feature>
<dbReference type="Pfam" id="PF15619">
    <property type="entry name" value="Lebercilin"/>
    <property type="match status" value="1"/>
</dbReference>
<feature type="region of interest" description="Disordered" evidence="4">
    <location>
        <begin position="408"/>
        <end position="470"/>
    </location>
</feature>
<feature type="domain" description="Lebercilin" evidence="5">
    <location>
        <begin position="19"/>
        <end position="209"/>
    </location>
</feature>
<proteinExistence type="inferred from homology"/>
<keyword evidence="2 3" id="KW-0175">Coiled coil</keyword>
<organism evidence="6">
    <name type="scientific">Dendroctonus ponderosae</name>
    <name type="common">Mountain pine beetle</name>
    <dbReference type="NCBI Taxonomy" id="77166"/>
    <lineage>
        <taxon>Eukaryota</taxon>
        <taxon>Metazoa</taxon>
        <taxon>Ecdysozoa</taxon>
        <taxon>Arthropoda</taxon>
        <taxon>Hexapoda</taxon>
        <taxon>Insecta</taxon>
        <taxon>Pterygota</taxon>
        <taxon>Neoptera</taxon>
        <taxon>Endopterygota</taxon>
        <taxon>Coleoptera</taxon>
        <taxon>Polyphaga</taxon>
        <taxon>Cucujiformia</taxon>
        <taxon>Curculionidae</taxon>
        <taxon>Scolytinae</taxon>
        <taxon>Dendroctonus</taxon>
    </lineage>
</organism>
<dbReference type="InterPro" id="IPR028933">
    <property type="entry name" value="Lebercilin_dom"/>
</dbReference>
<sequence length="634" mass="73197">MNPLAYSMRPTIHKVNNPVKQRVMSAKLLKLRQLQSQLNDANFHLAEVARENQTLKTLQKRQDKALSKYENTNSDLPRLIHSHEEEIRVLTEKNKHLKKAVKDLMEQLKQKEDELSKAREQLAHLEKLNRDKHLTQREKLTDLMEECKIKLQKSEEQVSTLNRKLLLESKSSKQRLNSEIVKHKQCQKELLHAFDEIDRLSGLLDAKENMVRPRNSRFNRMPMKEPISMTTLKAYQPINRNFSNEKLPSQTPVTEVKLEPITNGTSAKDLENIHRKNQNEFKAPMENIRQRLSAGSGKFNQDTNNAHPQSSDVSTESSDNSPSSFKGRPKSSMKLEKLPCVQEKQRIRTKMKSDNDDTTVEINNERMVPSNGSEEEDEDVKNENIVVWYDRNKQDLSTDCINSVRPKITQQHFGESEKDSSSGNTSDADFRETLQQIEKSDHEEENLLDQSEESRRGSDGSTSASVESEQDIEKMAENLDMAIQKAADNSKEEFDKNLSDYCTDVLSNVKSCSKEIELHKDSLKHSKNDTQTLLETFQNTEKVEAKLKHSFFNLEDDMDFVKEILNEEHKFQMEHKGNKSSREKNGKMEKKSMVNLENKKKLLATLRAIDNDDSVDEKHESVAKDLFGKVHVRN</sequence>
<evidence type="ECO:0000256" key="3">
    <source>
        <dbReference type="SAM" id="Coils"/>
    </source>
</evidence>
<evidence type="ECO:0000313" key="7">
    <source>
        <dbReference type="EnsemblMetazoa" id="XP_019769045.1"/>
    </source>
</evidence>
<dbReference type="PANTHER" id="PTHR16650">
    <property type="entry name" value="C21ORF13-RELATED"/>
    <property type="match status" value="1"/>
</dbReference>
<feature type="compositionally biased region" description="Low complexity" evidence="4">
    <location>
        <begin position="310"/>
        <end position="324"/>
    </location>
</feature>
<dbReference type="PANTHER" id="PTHR16650:SF6">
    <property type="entry name" value="GH21622P"/>
    <property type="match status" value="1"/>
</dbReference>
<feature type="coiled-coil region" evidence="3">
    <location>
        <begin position="31"/>
        <end position="164"/>
    </location>
</feature>